<accession>A0A7W9HUQ1</accession>
<organism evidence="1 2">
    <name type="scientific">Saccharothrix ecbatanensis</name>
    <dbReference type="NCBI Taxonomy" id="1105145"/>
    <lineage>
        <taxon>Bacteria</taxon>
        <taxon>Bacillati</taxon>
        <taxon>Actinomycetota</taxon>
        <taxon>Actinomycetes</taxon>
        <taxon>Pseudonocardiales</taxon>
        <taxon>Pseudonocardiaceae</taxon>
        <taxon>Saccharothrix</taxon>
    </lineage>
</organism>
<name>A0A7W9HUQ1_9PSEU</name>
<evidence type="ECO:0000313" key="1">
    <source>
        <dbReference type="EMBL" id="MBB5808852.1"/>
    </source>
</evidence>
<comment type="caution">
    <text evidence="1">The sequence shown here is derived from an EMBL/GenBank/DDBJ whole genome shotgun (WGS) entry which is preliminary data.</text>
</comment>
<sequence>MSQPGQAYPVTATVHWTVTWSGAGQGGTFPDMTTTGDAAFRVAESQALNNGGG</sequence>
<protein>
    <submittedName>
        <fullName evidence="1">Uncharacterized protein</fullName>
    </submittedName>
</protein>
<dbReference type="RefSeq" id="WP_246477958.1">
    <property type="nucleotide sequence ID" value="NZ_JACHMO010000001.1"/>
</dbReference>
<proteinExistence type="predicted"/>
<gene>
    <name evidence="1" type="ORF">F4560_008620</name>
</gene>
<reference evidence="1 2" key="1">
    <citation type="submission" date="2020-08" db="EMBL/GenBank/DDBJ databases">
        <title>Sequencing the genomes of 1000 actinobacteria strains.</title>
        <authorList>
            <person name="Klenk H.-P."/>
        </authorList>
    </citation>
    <scope>NUCLEOTIDE SEQUENCE [LARGE SCALE GENOMIC DNA]</scope>
    <source>
        <strain evidence="1 2">DSM 45486</strain>
    </source>
</reference>
<dbReference type="Proteomes" id="UP000552097">
    <property type="component" value="Unassembled WGS sequence"/>
</dbReference>
<keyword evidence="2" id="KW-1185">Reference proteome</keyword>
<dbReference type="EMBL" id="JACHMO010000001">
    <property type="protein sequence ID" value="MBB5808852.1"/>
    <property type="molecule type" value="Genomic_DNA"/>
</dbReference>
<evidence type="ECO:0000313" key="2">
    <source>
        <dbReference type="Proteomes" id="UP000552097"/>
    </source>
</evidence>
<dbReference type="AlphaFoldDB" id="A0A7W9HUQ1"/>